<protein>
    <recommendedName>
        <fullName evidence="3">Glycosyltransferase</fullName>
    </recommendedName>
</protein>
<keyword evidence="2" id="KW-1185">Reference proteome</keyword>
<evidence type="ECO:0000313" key="2">
    <source>
        <dbReference type="Proteomes" id="UP000019753"/>
    </source>
</evidence>
<organism evidence="1 2">
    <name type="scientific">Actinotalea ferrariae CF5-4</name>
    <dbReference type="NCBI Taxonomy" id="948458"/>
    <lineage>
        <taxon>Bacteria</taxon>
        <taxon>Bacillati</taxon>
        <taxon>Actinomycetota</taxon>
        <taxon>Actinomycetes</taxon>
        <taxon>Micrococcales</taxon>
        <taxon>Cellulomonadaceae</taxon>
        <taxon>Actinotalea</taxon>
    </lineage>
</organism>
<evidence type="ECO:0000313" key="1">
    <source>
        <dbReference type="EMBL" id="EYR63609.1"/>
    </source>
</evidence>
<dbReference type="Gene3D" id="3.40.50.2000">
    <property type="entry name" value="Glycogen Phosphorylase B"/>
    <property type="match status" value="1"/>
</dbReference>
<proteinExistence type="predicted"/>
<dbReference type="EMBL" id="AXCW01000080">
    <property type="protein sequence ID" value="EYR63609.1"/>
    <property type="molecule type" value="Genomic_DNA"/>
</dbReference>
<sequence length="357" mass="40203">MRLAIKYDSAVVDPDGVVTGHDAGATLVRRLLRVFPGAEIVGSGPRRYRDLDVLPLEFVDAADTVVLDMDVTDSLAVWQTLRRSHPEPRLMNFVWFSTSQMRHPVERATLALSCASFPTFANSERTASEVREIVNFWTVPQLAEKARIAWVNLGIRLEHVQPRAATDEPVVLYPAIYLSERKNPRLFLDVVERIARRTPIRVEARLHESHLISEQAMRLSRQRWAWVGPLTATREDYWHALARTTAFLATAVEESYGLEYVEALVAGAVGIFPDRPWVHALLPAGYPFLYRTPEEAEDMLLRAVTDPAACLARMDAACGGDFQGWLRARHDDDLFERAIADRVHEWFGDVPAVVPGG</sequence>
<dbReference type="OrthoDB" id="3247161at2"/>
<dbReference type="RefSeq" id="WP_034225512.1">
    <property type="nucleotide sequence ID" value="NZ_AXCW01000080.1"/>
</dbReference>
<gene>
    <name evidence="1" type="ORF">N866_19280</name>
</gene>
<reference evidence="1 2" key="1">
    <citation type="submission" date="2014-01" db="EMBL/GenBank/DDBJ databases">
        <title>Actinotalea ferrariae CF5-4.</title>
        <authorList>
            <person name="Chen F."/>
            <person name="Li Y."/>
            <person name="Wang G."/>
        </authorList>
    </citation>
    <scope>NUCLEOTIDE SEQUENCE [LARGE SCALE GENOMIC DNA]</scope>
    <source>
        <strain evidence="1 2">CF5-4</strain>
    </source>
</reference>
<dbReference type="AlphaFoldDB" id="A0A021VQY1"/>
<accession>A0A021VQY1</accession>
<dbReference type="Proteomes" id="UP000019753">
    <property type="component" value="Unassembled WGS sequence"/>
</dbReference>
<name>A0A021VQY1_9CELL</name>
<comment type="caution">
    <text evidence="1">The sequence shown here is derived from an EMBL/GenBank/DDBJ whole genome shotgun (WGS) entry which is preliminary data.</text>
</comment>
<evidence type="ECO:0008006" key="3">
    <source>
        <dbReference type="Google" id="ProtNLM"/>
    </source>
</evidence>
<dbReference type="SUPFAM" id="SSF53756">
    <property type="entry name" value="UDP-Glycosyltransferase/glycogen phosphorylase"/>
    <property type="match status" value="1"/>
</dbReference>